<dbReference type="InterPro" id="IPR033248">
    <property type="entry name" value="Transketolase_C"/>
</dbReference>
<name>A0A928KSU6_9FIRM</name>
<feature type="domain" description="Transketolase-like pyrimidine-binding" evidence="4">
    <location>
        <begin position="5"/>
        <end position="170"/>
    </location>
</feature>
<comment type="caution">
    <text evidence="5">The sequence shown here is derived from an EMBL/GenBank/DDBJ whole genome shotgun (WGS) entry which is preliminary data.</text>
</comment>
<accession>A0A928KSU6</accession>
<dbReference type="EMBL" id="SVNY01000005">
    <property type="protein sequence ID" value="MBE6834052.1"/>
    <property type="molecule type" value="Genomic_DNA"/>
</dbReference>
<dbReference type="Gene3D" id="3.40.50.920">
    <property type="match status" value="1"/>
</dbReference>
<comment type="similarity">
    <text evidence="2">Belongs to the transketolase family.</text>
</comment>
<dbReference type="CDD" id="cd07033">
    <property type="entry name" value="TPP_PYR_DXS_TK_like"/>
    <property type="match status" value="1"/>
</dbReference>
<dbReference type="InterPro" id="IPR009014">
    <property type="entry name" value="Transketo_C/PFOR_II"/>
</dbReference>
<keyword evidence="3" id="KW-0786">Thiamine pyrophosphate</keyword>
<protein>
    <submittedName>
        <fullName evidence="5">Transketolase family protein</fullName>
    </submittedName>
</protein>
<evidence type="ECO:0000256" key="2">
    <source>
        <dbReference type="ARBA" id="ARBA00007131"/>
    </source>
</evidence>
<sequence length="313" mass="33321">MGNLVAIRDAYGNALARLGEANPKVVVLETDVGSSTKSAVFGSKYPERYFNIGISELDMNAMAAGFASCGLIPFTNTFAVFMTLRGGDPINSLICYDSLNVKLAGAYSGLSDSYDGASHHSTGDLSVLRALPNLTILSVCDPVETEKAVFAAAAHPGPVYLRLSRAAVPAIFDESYPFEIGKGVVLRDGNDVTIFATGYPVHKALEAAELLEKDGIHARVVNLHTVKPLDEELVVRCAAETGAVVTAEEHSIYGGLGGAVAEVLARERPTPMEFVGTSTYTESGDYEELLAKYGLNGPAIYRKAKQVLARKKK</sequence>
<dbReference type="InterPro" id="IPR005475">
    <property type="entry name" value="Transketolase-like_Pyr-bd"/>
</dbReference>
<dbReference type="Pfam" id="PF02780">
    <property type="entry name" value="Transketolase_C"/>
    <property type="match status" value="1"/>
</dbReference>
<dbReference type="Pfam" id="PF02779">
    <property type="entry name" value="Transket_pyr"/>
    <property type="match status" value="1"/>
</dbReference>
<dbReference type="SUPFAM" id="SSF52922">
    <property type="entry name" value="TK C-terminal domain-like"/>
    <property type="match status" value="1"/>
</dbReference>
<evidence type="ECO:0000313" key="6">
    <source>
        <dbReference type="Proteomes" id="UP000754750"/>
    </source>
</evidence>
<evidence type="ECO:0000259" key="4">
    <source>
        <dbReference type="SMART" id="SM00861"/>
    </source>
</evidence>
<dbReference type="RefSeq" id="WP_020072144.1">
    <property type="nucleotide sequence ID" value="NZ_SVNY01000005.1"/>
</dbReference>
<dbReference type="SMART" id="SM00861">
    <property type="entry name" value="Transket_pyr"/>
    <property type="match status" value="1"/>
</dbReference>
<evidence type="ECO:0000256" key="1">
    <source>
        <dbReference type="ARBA" id="ARBA00001964"/>
    </source>
</evidence>
<reference evidence="5" key="1">
    <citation type="submission" date="2019-04" db="EMBL/GenBank/DDBJ databases">
        <title>Evolution of Biomass-Degrading Anaerobic Consortia Revealed by Metagenomics.</title>
        <authorList>
            <person name="Peng X."/>
        </authorList>
    </citation>
    <scope>NUCLEOTIDE SEQUENCE</scope>
    <source>
        <strain evidence="5">SIG551</strain>
    </source>
</reference>
<dbReference type="AlphaFoldDB" id="A0A928KSU6"/>
<dbReference type="InterPro" id="IPR051157">
    <property type="entry name" value="PDH/Transketolase"/>
</dbReference>
<dbReference type="InterPro" id="IPR029061">
    <property type="entry name" value="THDP-binding"/>
</dbReference>
<comment type="cofactor">
    <cofactor evidence="1">
        <name>thiamine diphosphate</name>
        <dbReference type="ChEBI" id="CHEBI:58937"/>
    </cofactor>
</comment>
<dbReference type="Gene3D" id="3.40.50.970">
    <property type="match status" value="1"/>
</dbReference>
<evidence type="ECO:0000256" key="3">
    <source>
        <dbReference type="ARBA" id="ARBA00023052"/>
    </source>
</evidence>
<organism evidence="5 6">
    <name type="scientific">Faecalispora sporosphaeroides</name>
    <dbReference type="NCBI Taxonomy" id="1549"/>
    <lineage>
        <taxon>Bacteria</taxon>
        <taxon>Bacillati</taxon>
        <taxon>Bacillota</taxon>
        <taxon>Clostridia</taxon>
        <taxon>Eubacteriales</taxon>
        <taxon>Oscillospiraceae</taxon>
        <taxon>Faecalispora</taxon>
    </lineage>
</organism>
<dbReference type="SUPFAM" id="SSF52518">
    <property type="entry name" value="Thiamin diphosphate-binding fold (THDP-binding)"/>
    <property type="match status" value="1"/>
</dbReference>
<dbReference type="PANTHER" id="PTHR43825">
    <property type="entry name" value="PYRUVATE DEHYDROGENASE E1 COMPONENT"/>
    <property type="match status" value="1"/>
</dbReference>
<dbReference type="Proteomes" id="UP000754750">
    <property type="component" value="Unassembled WGS sequence"/>
</dbReference>
<dbReference type="PANTHER" id="PTHR43825:SF1">
    <property type="entry name" value="TRANSKETOLASE-LIKE PYRIMIDINE-BINDING DOMAIN-CONTAINING PROTEIN"/>
    <property type="match status" value="1"/>
</dbReference>
<evidence type="ECO:0000313" key="5">
    <source>
        <dbReference type="EMBL" id="MBE6834052.1"/>
    </source>
</evidence>
<gene>
    <name evidence="5" type="ORF">E7512_10850</name>
</gene>
<dbReference type="FunFam" id="3.40.50.970:FF:000129">
    <property type="entry name" value="Transketolase"/>
    <property type="match status" value="1"/>
</dbReference>
<proteinExistence type="inferred from homology"/>